<dbReference type="Proteomes" id="UP000261560">
    <property type="component" value="Unplaced"/>
</dbReference>
<accession>A0A3B3CTU6</accession>
<keyword evidence="2" id="KW-1185">Reference proteome</keyword>
<sequence length="69" mass="8139">NSFVVSITISDFSATVTTRAKFKNTTCRETFEQQRVLLVLCQSEEMYIYIPKHLQDTFFRFLLKPKKNS</sequence>
<organism evidence="1 2">
    <name type="scientific">Oryzias melastigma</name>
    <name type="common">Marine medaka</name>
    <dbReference type="NCBI Taxonomy" id="30732"/>
    <lineage>
        <taxon>Eukaryota</taxon>
        <taxon>Metazoa</taxon>
        <taxon>Chordata</taxon>
        <taxon>Craniata</taxon>
        <taxon>Vertebrata</taxon>
        <taxon>Euteleostomi</taxon>
        <taxon>Actinopterygii</taxon>
        <taxon>Neopterygii</taxon>
        <taxon>Teleostei</taxon>
        <taxon>Neoteleostei</taxon>
        <taxon>Acanthomorphata</taxon>
        <taxon>Ovalentaria</taxon>
        <taxon>Atherinomorphae</taxon>
        <taxon>Beloniformes</taxon>
        <taxon>Adrianichthyidae</taxon>
        <taxon>Oryziinae</taxon>
        <taxon>Oryzias</taxon>
    </lineage>
</organism>
<dbReference type="Ensembl" id="ENSOMET00000036391.1">
    <property type="protein sequence ID" value="ENSOMEP00000021021.1"/>
    <property type="gene ID" value="ENSOMEG00000022916.1"/>
</dbReference>
<reference evidence="1" key="2">
    <citation type="submission" date="2025-09" db="UniProtKB">
        <authorList>
            <consortium name="Ensembl"/>
        </authorList>
    </citation>
    <scope>IDENTIFICATION</scope>
</reference>
<proteinExistence type="predicted"/>
<reference evidence="1" key="1">
    <citation type="submission" date="2025-08" db="UniProtKB">
        <authorList>
            <consortium name="Ensembl"/>
        </authorList>
    </citation>
    <scope>IDENTIFICATION</scope>
</reference>
<dbReference type="PaxDb" id="30732-ENSOMEP00000021021"/>
<protein>
    <submittedName>
        <fullName evidence="1">Uncharacterized protein</fullName>
    </submittedName>
</protein>
<evidence type="ECO:0000313" key="1">
    <source>
        <dbReference type="Ensembl" id="ENSOMEP00000021021.1"/>
    </source>
</evidence>
<evidence type="ECO:0000313" key="2">
    <source>
        <dbReference type="Proteomes" id="UP000261560"/>
    </source>
</evidence>
<name>A0A3B3CTU6_ORYME</name>
<dbReference type="AlphaFoldDB" id="A0A3B3CTU6"/>